<dbReference type="Proteomes" id="UP001185254">
    <property type="component" value="Unassembled WGS sequence"/>
</dbReference>
<evidence type="ECO:0000313" key="3">
    <source>
        <dbReference type="Proteomes" id="UP001185254"/>
    </source>
</evidence>
<evidence type="ECO:0000313" key="2">
    <source>
        <dbReference type="EMBL" id="MDR6376128.1"/>
    </source>
</evidence>
<gene>
    <name evidence="2" type="ORF">J2776_002828</name>
</gene>
<dbReference type="EMBL" id="JAVDQN010000002">
    <property type="protein sequence ID" value="MDR6376128.1"/>
    <property type="molecule type" value="Genomic_DNA"/>
</dbReference>
<evidence type="ECO:0000256" key="1">
    <source>
        <dbReference type="HAMAP-Rule" id="MF_00775"/>
    </source>
</evidence>
<name>A0ABU1KYS9_9BURK</name>
<dbReference type="RefSeq" id="WP_310066543.1">
    <property type="nucleotide sequence ID" value="NZ_JAVDQN010000002.1"/>
</dbReference>
<protein>
    <recommendedName>
        <fullName evidence="1">UPF0311 protein J2776_002828</fullName>
    </recommendedName>
</protein>
<comment type="similarity">
    <text evidence="1">Belongs to the UPF0311 family.</text>
</comment>
<dbReference type="Gene3D" id="2.40.160.20">
    <property type="match status" value="1"/>
</dbReference>
<dbReference type="PANTHER" id="PTHR37315:SF1">
    <property type="entry name" value="UPF0311 PROTEIN BLR7842"/>
    <property type="match status" value="1"/>
</dbReference>
<comment type="caution">
    <text evidence="2">The sequence shown here is derived from an EMBL/GenBank/DDBJ whole genome shotgun (WGS) entry which is preliminary data.</text>
</comment>
<sequence>MSELKSERLFGMQVRINAPLDVGATPEGHRMVVVIAGGEFNGPKIEGTIVPGSGGDWARIRADGSLSIDARLCLKTADGHLVYMTHIGRFVAASPSEMMKILDSTRTASINPSSYYCRTTALFETASSKYHWLNGIVGVGAGTFENGGVSYDIHAVL</sequence>
<accession>A0ABU1KYS9</accession>
<proteinExistence type="inferred from homology"/>
<reference evidence="2 3" key="1">
    <citation type="submission" date="2023-07" db="EMBL/GenBank/DDBJ databases">
        <title>Sorghum-associated microbial communities from plants grown in Nebraska, USA.</title>
        <authorList>
            <person name="Schachtman D."/>
        </authorList>
    </citation>
    <scope>NUCLEOTIDE SEQUENCE [LARGE SCALE GENOMIC DNA]</scope>
    <source>
        <strain evidence="2 3">DS1039</strain>
    </source>
</reference>
<dbReference type="InterPro" id="IPR020915">
    <property type="entry name" value="UPF0311"/>
</dbReference>
<dbReference type="Pfam" id="PF11578">
    <property type="entry name" value="DUF3237"/>
    <property type="match status" value="1"/>
</dbReference>
<keyword evidence="3" id="KW-1185">Reference proteome</keyword>
<organism evidence="2 3">
    <name type="scientific">Paraburkholderia caledonica</name>
    <dbReference type="NCBI Taxonomy" id="134536"/>
    <lineage>
        <taxon>Bacteria</taxon>
        <taxon>Pseudomonadati</taxon>
        <taxon>Pseudomonadota</taxon>
        <taxon>Betaproteobacteria</taxon>
        <taxon>Burkholderiales</taxon>
        <taxon>Burkholderiaceae</taxon>
        <taxon>Paraburkholderia</taxon>
    </lineage>
</organism>
<dbReference type="PANTHER" id="PTHR37315">
    <property type="entry name" value="UPF0311 PROTEIN BLR7842"/>
    <property type="match status" value="1"/>
</dbReference>
<dbReference type="HAMAP" id="MF_00775">
    <property type="entry name" value="UPF0311"/>
    <property type="match status" value="1"/>
</dbReference>